<dbReference type="InterPro" id="IPR039703">
    <property type="entry name" value="Nta1"/>
</dbReference>
<dbReference type="HOGENOM" id="CLU_009854_1_1_1"/>
<dbReference type="OMA" id="VKILCWD"/>
<dbReference type="InterPro" id="IPR003010">
    <property type="entry name" value="C-N_Hydrolase"/>
</dbReference>
<dbReference type="GO" id="GO:0070773">
    <property type="term" value="F:protein-N-terminal glutamine amidohydrolase activity"/>
    <property type="evidence" value="ECO:0007669"/>
    <property type="project" value="InterPro"/>
</dbReference>
<dbReference type="GO" id="GO:0030163">
    <property type="term" value="P:protein catabolic process"/>
    <property type="evidence" value="ECO:0007669"/>
    <property type="project" value="TreeGrafter"/>
</dbReference>
<dbReference type="AlphaFoldDB" id="C5FWB6"/>
<evidence type="ECO:0000313" key="3">
    <source>
        <dbReference type="Proteomes" id="UP000002035"/>
    </source>
</evidence>
<protein>
    <submittedName>
        <fullName evidence="2">N-terminal amidase</fullName>
    </submittedName>
</protein>
<dbReference type="PROSITE" id="PS50263">
    <property type="entry name" value="CN_HYDROLASE"/>
    <property type="match status" value="1"/>
</dbReference>
<reference evidence="3" key="1">
    <citation type="journal article" date="2012" name="MBio">
        <title>Comparative genome analysis of Trichophyton rubrum and related dermatophytes reveals candidate genes involved in infection.</title>
        <authorList>
            <person name="Martinez D.A."/>
            <person name="Oliver B.G."/>
            <person name="Graeser Y."/>
            <person name="Goldberg J.M."/>
            <person name="Li W."/>
            <person name="Martinez-Rossi N.M."/>
            <person name="Monod M."/>
            <person name="Shelest E."/>
            <person name="Barton R.C."/>
            <person name="Birch E."/>
            <person name="Brakhage A.A."/>
            <person name="Chen Z."/>
            <person name="Gurr S.J."/>
            <person name="Heiman D."/>
            <person name="Heitman J."/>
            <person name="Kosti I."/>
            <person name="Rossi A."/>
            <person name="Saif S."/>
            <person name="Samalova M."/>
            <person name="Saunders C.W."/>
            <person name="Shea T."/>
            <person name="Summerbell R.C."/>
            <person name="Xu J."/>
            <person name="Young S."/>
            <person name="Zeng Q."/>
            <person name="Birren B.W."/>
            <person name="Cuomo C.A."/>
            <person name="White T.C."/>
        </authorList>
    </citation>
    <scope>NUCLEOTIDE SEQUENCE [LARGE SCALE GENOMIC DNA]</scope>
    <source>
        <strain evidence="3">ATCC MYA-4605 / CBS 113480</strain>
    </source>
</reference>
<dbReference type="Gene3D" id="3.60.110.10">
    <property type="entry name" value="Carbon-nitrogen hydrolase"/>
    <property type="match status" value="1"/>
</dbReference>
<dbReference type="RefSeq" id="XP_002845055.1">
    <property type="nucleotide sequence ID" value="XM_002845009.1"/>
</dbReference>
<dbReference type="Pfam" id="PF00795">
    <property type="entry name" value="CN_hydrolase"/>
    <property type="match status" value="1"/>
</dbReference>
<dbReference type="EMBL" id="DS995706">
    <property type="protein sequence ID" value="EEQ34200.1"/>
    <property type="molecule type" value="Genomic_DNA"/>
</dbReference>
<dbReference type="Proteomes" id="UP000002035">
    <property type="component" value="Unassembled WGS sequence"/>
</dbReference>
<evidence type="ECO:0000259" key="1">
    <source>
        <dbReference type="PROSITE" id="PS50263"/>
    </source>
</evidence>
<proteinExistence type="predicted"/>
<evidence type="ECO:0000313" key="2">
    <source>
        <dbReference type="EMBL" id="EEQ34200.1"/>
    </source>
</evidence>
<dbReference type="SUPFAM" id="SSF56317">
    <property type="entry name" value="Carbon-nitrogen hydrolase"/>
    <property type="match status" value="1"/>
</dbReference>
<dbReference type="GeneID" id="9228087"/>
<dbReference type="PANTHER" id="PTHR11750">
    <property type="entry name" value="PROTEIN N-TERMINAL AMIDASE"/>
    <property type="match status" value="1"/>
</dbReference>
<keyword evidence="3" id="KW-1185">Reference proteome</keyword>
<gene>
    <name evidence="2" type="ORF">MCYG_07019</name>
</gene>
<dbReference type="eggNOG" id="ENOG502QVBD">
    <property type="taxonomic scope" value="Eukaryota"/>
</dbReference>
<accession>C5FWB6</accession>
<name>C5FWB6_ARTOC</name>
<dbReference type="GO" id="GO:0008418">
    <property type="term" value="F:protein-N-terminal asparagine amidohydrolase activity"/>
    <property type="evidence" value="ECO:0007669"/>
    <property type="project" value="InterPro"/>
</dbReference>
<dbReference type="InterPro" id="IPR036526">
    <property type="entry name" value="C-N_Hydrolase_sf"/>
</dbReference>
<dbReference type="VEuPathDB" id="FungiDB:MCYG_07019"/>
<sequence>MRIATFQLRPRLADVEGNIRRADVLVGKLENMLQSNGKRKGLDLLVLPEMAFSGYNFPSLKAVRPYLEPSEAGPSACWARRIAQKLGSVVAVGYPEICPPLQPKLPMQAKTGEDARKPHDERRFNSLIIVRESGETLVNYRKHHLYYTDDPWAHEGESHESGFFLMPLSAGLQQKIPEDSDGDTSSTVAPPRNEIPTAVGICMDINPYKFIAPYSACEFATHARSSGARLVIVSMAWLTLLSSEELATMEDKPDMDTFQYWISRFAPFFLPDEEHGEVKDEIGSDRVAEPQVIIVFANRAGEEEGQEGKDTARYAGSSCVVGIRRCPHKVGDGNVDKVEMLIWDMLGASEEGICLVDTSSTPRMIGTVNI</sequence>
<feature type="domain" description="CN hydrolase" evidence="1">
    <location>
        <begin position="1"/>
        <end position="360"/>
    </location>
</feature>
<dbReference type="OrthoDB" id="201515at2759"/>
<dbReference type="STRING" id="554155.C5FWB6"/>
<organism evidence="2 3">
    <name type="scientific">Arthroderma otae (strain ATCC MYA-4605 / CBS 113480)</name>
    <name type="common">Microsporum canis</name>
    <dbReference type="NCBI Taxonomy" id="554155"/>
    <lineage>
        <taxon>Eukaryota</taxon>
        <taxon>Fungi</taxon>
        <taxon>Dikarya</taxon>
        <taxon>Ascomycota</taxon>
        <taxon>Pezizomycotina</taxon>
        <taxon>Eurotiomycetes</taxon>
        <taxon>Eurotiomycetidae</taxon>
        <taxon>Onygenales</taxon>
        <taxon>Arthrodermataceae</taxon>
        <taxon>Microsporum</taxon>
    </lineage>
</organism>
<dbReference type="PANTHER" id="PTHR11750:SF26">
    <property type="entry name" value="PROTEIN N-TERMINAL AMIDASE"/>
    <property type="match status" value="1"/>
</dbReference>